<dbReference type="EMBL" id="JAPZBS010000007">
    <property type="protein sequence ID" value="KAJ5367944.1"/>
    <property type="molecule type" value="Genomic_DNA"/>
</dbReference>
<dbReference type="AlphaFoldDB" id="A0A9W9V507"/>
<evidence type="ECO:0000256" key="1">
    <source>
        <dbReference type="SAM" id="SignalP"/>
    </source>
</evidence>
<dbReference type="Proteomes" id="UP001147782">
    <property type="component" value="Unassembled WGS sequence"/>
</dbReference>
<evidence type="ECO:0000313" key="3">
    <source>
        <dbReference type="Proteomes" id="UP001147782"/>
    </source>
</evidence>
<protein>
    <submittedName>
        <fullName evidence="2">Uncharacterized protein</fullName>
    </submittedName>
</protein>
<organism evidence="2 3">
    <name type="scientific">Penicillium cataractarum</name>
    <dbReference type="NCBI Taxonomy" id="2100454"/>
    <lineage>
        <taxon>Eukaryota</taxon>
        <taxon>Fungi</taxon>
        <taxon>Dikarya</taxon>
        <taxon>Ascomycota</taxon>
        <taxon>Pezizomycotina</taxon>
        <taxon>Eurotiomycetes</taxon>
        <taxon>Eurotiomycetidae</taxon>
        <taxon>Eurotiales</taxon>
        <taxon>Aspergillaceae</taxon>
        <taxon>Penicillium</taxon>
    </lineage>
</organism>
<sequence length="155" mass="16760">MWTSVSIGTLVVIPIAGAAQQLNDGAHFGLIVFGGALYPSSTIVLASSRGICKDFGLVELIRLPIYDVVKTVAEASPWVQSYSQSDQQGDASTKLVEIRIPFNKFLSLGITENDEGFDHSNAKGPVPKYCQKESNVMIERSFVKQVVLANSKGIQ</sequence>
<proteinExistence type="predicted"/>
<reference evidence="2" key="1">
    <citation type="submission" date="2022-11" db="EMBL/GenBank/DDBJ databases">
        <authorList>
            <person name="Petersen C."/>
        </authorList>
    </citation>
    <scope>NUCLEOTIDE SEQUENCE</scope>
    <source>
        <strain evidence="2">IBT 29864</strain>
    </source>
</reference>
<accession>A0A9W9V507</accession>
<comment type="caution">
    <text evidence="2">The sequence shown here is derived from an EMBL/GenBank/DDBJ whole genome shotgun (WGS) entry which is preliminary data.</text>
</comment>
<name>A0A9W9V507_9EURO</name>
<feature type="chain" id="PRO_5040952869" evidence="1">
    <location>
        <begin position="19"/>
        <end position="155"/>
    </location>
</feature>
<evidence type="ECO:0000313" key="2">
    <source>
        <dbReference type="EMBL" id="KAJ5367944.1"/>
    </source>
</evidence>
<gene>
    <name evidence="2" type="ORF">N7496_007704</name>
</gene>
<dbReference type="RefSeq" id="XP_056552686.1">
    <property type="nucleotide sequence ID" value="XM_056700623.1"/>
</dbReference>
<keyword evidence="3" id="KW-1185">Reference proteome</keyword>
<reference evidence="2" key="2">
    <citation type="journal article" date="2023" name="IMA Fungus">
        <title>Comparative genomic study of the Penicillium genus elucidates a diverse pangenome and 15 lateral gene transfer events.</title>
        <authorList>
            <person name="Petersen C."/>
            <person name="Sorensen T."/>
            <person name="Nielsen M.R."/>
            <person name="Sondergaard T.E."/>
            <person name="Sorensen J.L."/>
            <person name="Fitzpatrick D.A."/>
            <person name="Frisvad J.C."/>
            <person name="Nielsen K.L."/>
        </authorList>
    </citation>
    <scope>NUCLEOTIDE SEQUENCE</scope>
    <source>
        <strain evidence="2">IBT 29864</strain>
    </source>
</reference>
<dbReference type="GeneID" id="81439802"/>
<feature type="signal peptide" evidence="1">
    <location>
        <begin position="1"/>
        <end position="18"/>
    </location>
</feature>
<keyword evidence="1" id="KW-0732">Signal</keyword>